<sequence>MTADLYAASVQALSWDETISMAIAEGIEPTTTGGFYQVLKPRCAFLLEHRGSDLSTDLAALPTSVSITTSFAHGAPAAIMEKLGFTFAPGQTIRCMAMPPAATPPACPEGVSVRRLGSLDDSIGWDQRIQVESDLFGYPATGYVDRLRIALAHMLPQDAHWLALDATGKAIGYMTMRYTRGVAYLQGAGVLAAFRRRGITRHLLSLAIDDARAKGFDALVTTGWDDAADTTWHNLGFTKILGTLETWERPLVQG</sequence>
<gene>
    <name evidence="2" type="ORF">ACHHYP_15152</name>
</gene>
<dbReference type="InterPro" id="IPR016181">
    <property type="entry name" value="Acyl_CoA_acyltransferase"/>
</dbReference>
<protein>
    <recommendedName>
        <fullName evidence="1">N-acetyltransferase domain-containing protein</fullName>
    </recommendedName>
</protein>
<dbReference type="InterPro" id="IPR000182">
    <property type="entry name" value="GNAT_dom"/>
</dbReference>
<dbReference type="Gene3D" id="3.40.630.30">
    <property type="match status" value="1"/>
</dbReference>
<feature type="domain" description="N-acetyltransferase" evidence="1">
    <location>
        <begin position="111"/>
        <end position="254"/>
    </location>
</feature>
<keyword evidence="3" id="KW-1185">Reference proteome</keyword>
<dbReference type="EMBL" id="JNBR01002403">
    <property type="protein sequence ID" value="OQR83052.1"/>
    <property type="molecule type" value="Genomic_DNA"/>
</dbReference>
<evidence type="ECO:0000259" key="1">
    <source>
        <dbReference type="PROSITE" id="PS51186"/>
    </source>
</evidence>
<comment type="caution">
    <text evidence="2">The sequence shown here is derived from an EMBL/GenBank/DDBJ whole genome shotgun (WGS) entry which is preliminary data.</text>
</comment>
<evidence type="ECO:0000313" key="3">
    <source>
        <dbReference type="Proteomes" id="UP000243579"/>
    </source>
</evidence>
<dbReference type="OrthoDB" id="2102940at2759"/>
<dbReference type="PROSITE" id="PS51186">
    <property type="entry name" value="GNAT"/>
    <property type="match status" value="1"/>
</dbReference>
<dbReference type="CDD" id="cd04301">
    <property type="entry name" value="NAT_SF"/>
    <property type="match status" value="1"/>
</dbReference>
<organism evidence="2 3">
    <name type="scientific">Achlya hypogyna</name>
    <name type="common">Oomycete</name>
    <name type="synonym">Protoachlya hypogyna</name>
    <dbReference type="NCBI Taxonomy" id="1202772"/>
    <lineage>
        <taxon>Eukaryota</taxon>
        <taxon>Sar</taxon>
        <taxon>Stramenopiles</taxon>
        <taxon>Oomycota</taxon>
        <taxon>Saprolegniomycetes</taxon>
        <taxon>Saprolegniales</taxon>
        <taxon>Achlyaceae</taxon>
        <taxon>Achlya</taxon>
    </lineage>
</organism>
<accession>A0A1V9YBI4</accession>
<evidence type="ECO:0000313" key="2">
    <source>
        <dbReference type="EMBL" id="OQR83052.1"/>
    </source>
</evidence>
<dbReference type="GO" id="GO:0016747">
    <property type="term" value="F:acyltransferase activity, transferring groups other than amino-acyl groups"/>
    <property type="evidence" value="ECO:0007669"/>
    <property type="project" value="InterPro"/>
</dbReference>
<proteinExistence type="predicted"/>
<name>A0A1V9YBI4_ACHHY</name>
<reference evidence="2 3" key="1">
    <citation type="journal article" date="2014" name="Genome Biol. Evol.">
        <title>The secreted proteins of Achlya hypogyna and Thraustotheca clavata identify the ancestral oomycete secretome and reveal gene acquisitions by horizontal gene transfer.</title>
        <authorList>
            <person name="Misner I."/>
            <person name="Blouin N."/>
            <person name="Leonard G."/>
            <person name="Richards T.A."/>
            <person name="Lane C.E."/>
        </authorList>
    </citation>
    <scope>NUCLEOTIDE SEQUENCE [LARGE SCALE GENOMIC DNA]</scope>
    <source>
        <strain evidence="2 3">ATCC 48635</strain>
    </source>
</reference>
<dbReference type="SUPFAM" id="SSF55729">
    <property type="entry name" value="Acyl-CoA N-acyltransferases (Nat)"/>
    <property type="match status" value="1"/>
</dbReference>
<dbReference type="Pfam" id="PF00583">
    <property type="entry name" value="Acetyltransf_1"/>
    <property type="match status" value="1"/>
</dbReference>
<dbReference type="Proteomes" id="UP000243579">
    <property type="component" value="Unassembled WGS sequence"/>
</dbReference>
<dbReference type="AlphaFoldDB" id="A0A1V9YBI4"/>